<protein>
    <submittedName>
        <fullName evidence="1">Uncharacterized protein</fullName>
    </submittedName>
</protein>
<dbReference type="AlphaFoldDB" id="A0A2S0VNK2"/>
<accession>A0A2S0VNK2</accession>
<evidence type="ECO:0000313" key="1">
    <source>
        <dbReference type="EMBL" id="AWB65769.1"/>
    </source>
</evidence>
<proteinExistence type="predicted"/>
<name>A0A2S0VNK2_9ALTE</name>
<reference evidence="1 2" key="1">
    <citation type="submission" date="2018-01" db="EMBL/GenBank/DDBJ databases">
        <title>Genome sequence of a Cantenovulum-like bacteria.</title>
        <authorList>
            <person name="Tan W.R."/>
            <person name="Lau N.-S."/>
            <person name="Go F."/>
            <person name="Amirul A.-A.A."/>
        </authorList>
    </citation>
    <scope>NUCLEOTIDE SEQUENCE [LARGE SCALE GENOMIC DNA]</scope>
    <source>
        <strain evidence="1 2">CCB-QB4</strain>
    </source>
</reference>
<organism evidence="1 2">
    <name type="scientific">Saccharobesus litoralis</name>
    <dbReference type="NCBI Taxonomy" id="2172099"/>
    <lineage>
        <taxon>Bacteria</taxon>
        <taxon>Pseudomonadati</taxon>
        <taxon>Pseudomonadota</taxon>
        <taxon>Gammaproteobacteria</taxon>
        <taxon>Alteromonadales</taxon>
        <taxon>Alteromonadaceae</taxon>
        <taxon>Saccharobesus</taxon>
    </lineage>
</organism>
<dbReference type="EMBL" id="CP026604">
    <property type="protein sequence ID" value="AWB65769.1"/>
    <property type="molecule type" value="Genomic_DNA"/>
</dbReference>
<keyword evidence="2" id="KW-1185">Reference proteome</keyword>
<sequence length="87" mass="9076">MFYVYCNVVSPVITIGANITLDVAPHPYVKIGAGTVAITNYGATQCFCDASDASTVSGALAIRYPQFGVVDSAVNASELIINLTSED</sequence>
<evidence type="ECO:0000313" key="2">
    <source>
        <dbReference type="Proteomes" id="UP000244441"/>
    </source>
</evidence>
<gene>
    <name evidence="1" type="ORF">C2869_04655</name>
</gene>
<dbReference type="KEGG" id="cate:C2869_04655"/>
<dbReference type="RefSeq" id="WP_108601844.1">
    <property type="nucleotide sequence ID" value="NZ_CP026604.1"/>
</dbReference>
<dbReference type="Proteomes" id="UP000244441">
    <property type="component" value="Chromosome"/>
</dbReference>